<gene>
    <name evidence="4" type="primary">susC_13</name>
    <name evidence="4" type="ORF">TFUB20_00733</name>
</gene>
<dbReference type="RefSeq" id="WP_074449557.1">
    <property type="nucleotide sequence ID" value="NZ_FMMM01000026.1"/>
</dbReference>
<dbReference type="InterPro" id="IPR023996">
    <property type="entry name" value="TonB-dep_OMP_SusC/RagA"/>
</dbReference>
<dbReference type="InterPro" id="IPR012910">
    <property type="entry name" value="Plug_dom"/>
</dbReference>
<keyword evidence="1" id="KW-0472">Membrane</keyword>
<protein>
    <submittedName>
        <fullName evidence="4">TonB-dependent receptor SusC</fullName>
    </submittedName>
</protein>
<keyword evidence="1" id="KW-0813">Transport</keyword>
<dbReference type="Pfam" id="PF07715">
    <property type="entry name" value="Plug"/>
    <property type="match status" value="1"/>
</dbReference>
<dbReference type="EMBL" id="FMMM01000026">
    <property type="protein sequence ID" value="SCQ19517.1"/>
    <property type="molecule type" value="Genomic_DNA"/>
</dbReference>
<dbReference type="InterPro" id="IPR023997">
    <property type="entry name" value="TonB-dep_OMP_SusC/RagA_CS"/>
</dbReference>
<dbReference type="OrthoDB" id="9768177at2"/>
<proteinExistence type="inferred from homology"/>
<feature type="chain" id="PRO_5008922399" evidence="2">
    <location>
        <begin position="27"/>
        <end position="1033"/>
    </location>
</feature>
<keyword evidence="4" id="KW-0675">Receptor</keyword>
<dbReference type="NCBIfam" id="TIGR04057">
    <property type="entry name" value="SusC_RagA_signa"/>
    <property type="match status" value="1"/>
</dbReference>
<feature type="domain" description="TonB-dependent receptor plug" evidence="3">
    <location>
        <begin position="121"/>
        <end position="223"/>
    </location>
</feature>
<dbReference type="InterPro" id="IPR037066">
    <property type="entry name" value="Plug_dom_sf"/>
</dbReference>
<reference evidence="4 5" key="1">
    <citation type="submission" date="2016-09" db="EMBL/GenBank/DDBJ databases">
        <authorList>
            <person name="Capua I."/>
            <person name="De Benedictis P."/>
            <person name="Joannis T."/>
            <person name="Lombin L.H."/>
            <person name="Cattoli G."/>
        </authorList>
    </citation>
    <scope>NUCLEOTIDE SEQUENCE [LARGE SCALE GENOMIC DNA]</scope>
    <source>
        <strain evidence="4 5">UB20</strain>
    </source>
</reference>
<dbReference type="NCBIfam" id="TIGR04056">
    <property type="entry name" value="OMP_RagA_SusC"/>
    <property type="match status" value="1"/>
</dbReference>
<dbReference type="GO" id="GO:0009279">
    <property type="term" value="C:cell outer membrane"/>
    <property type="evidence" value="ECO:0007669"/>
    <property type="project" value="UniProtKB-SubCell"/>
</dbReference>
<evidence type="ECO:0000313" key="5">
    <source>
        <dbReference type="Proteomes" id="UP000182057"/>
    </source>
</evidence>
<dbReference type="AlphaFoldDB" id="A0A1D3UH85"/>
<dbReference type="Gene3D" id="2.60.40.1120">
    <property type="entry name" value="Carboxypeptidase-like, regulatory domain"/>
    <property type="match status" value="1"/>
</dbReference>
<evidence type="ECO:0000259" key="3">
    <source>
        <dbReference type="Pfam" id="PF07715"/>
    </source>
</evidence>
<dbReference type="Gene3D" id="2.170.130.10">
    <property type="entry name" value="TonB-dependent receptor, plug domain"/>
    <property type="match status" value="1"/>
</dbReference>
<keyword evidence="1" id="KW-1134">Transmembrane beta strand</keyword>
<evidence type="ECO:0000313" key="4">
    <source>
        <dbReference type="EMBL" id="SCQ19517.1"/>
    </source>
</evidence>
<comment type="similarity">
    <text evidence="1">Belongs to the TonB-dependent receptor family.</text>
</comment>
<comment type="subcellular location">
    <subcellularLocation>
        <location evidence="1">Cell outer membrane</location>
        <topology evidence="1">Multi-pass membrane protein</topology>
    </subcellularLocation>
</comment>
<dbReference type="SUPFAM" id="SSF56935">
    <property type="entry name" value="Porins"/>
    <property type="match status" value="1"/>
</dbReference>
<dbReference type="SUPFAM" id="SSF49464">
    <property type="entry name" value="Carboxypeptidase regulatory domain-like"/>
    <property type="match status" value="1"/>
</dbReference>
<dbReference type="Proteomes" id="UP000182057">
    <property type="component" value="Unassembled WGS sequence"/>
</dbReference>
<keyword evidence="1" id="KW-0998">Cell outer membrane</keyword>
<dbReference type="InterPro" id="IPR008969">
    <property type="entry name" value="CarboxyPept-like_regulatory"/>
</dbReference>
<keyword evidence="2" id="KW-0732">Signal</keyword>
<organism evidence="4 5">
    <name type="scientific">Tannerella forsythia</name>
    <name type="common">Bacteroides forsythus</name>
    <dbReference type="NCBI Taxonomy" id="28112"/>
    <lineage>
        <taxon>Bacteria</taxon>
        <taxon>Pseudomonadati</taxon>
        <taxon>Bacteroidota</taxon>
        <taxon>Bacteroidia</taxon>
        <taxon>Bacteroidales</taxon>
        <taxon>Tannerellaceae</taxon>
        <taxon>Tannerella</taxon>
    </lineage>
</organism>
<keyword evidence="1" id="KW-0812">Transmembrane</keyword>
<accession>A0A1D3UH85</accession>
<evidence type="ECO:0000256" key="2">
    <source>
        <dbReference type="SAM" id="SignalP"/>
    </source>
</evidence>
<feature type="signal peptide" evidence="2">
    <location>
        <begin position="1"/>
        <end position="26"/>
    </location>
</feature>
<evidence type="ECO:0000256" key="1">
    <source>
        <dbReference type="PROSITE-ProRule" id="PRU01360"/>
    </source>
</evidence>
<dbReference type="Pfam" id="PF13715">
    <property type="entry name" value="CarbopepD_reg_2"/>
    <property type="match status" value="1"/>
</dbReference>
<name>A0A1D3UH85_TANFO</name>
<sequence length="1033" mass="115119" precursor="true">MKRKKLFGARGLLTLILCISALSLSAQTITVRGTVTDDGHEPVIGATVVVKGDPSKGTITDPDGNYVLDDVPSDGILTFSYVGLQPQDIRIEGRTTINVEMKSDTKLLDEVVVVGYGTTSKRKTTSAVSQVKADELAKVPVPNITQSLAGRAPGLIVQQSGGGVNTKASISIRGGGRPLYVIDGIICEERDFQNLNPEDIDQMSVLKDASATAVYGARAANGIILVKTKEGKAGRINVDYNFNYTLSQPAYLAEKLDSYTAALYVNRGLQYDGRAPQYTEKDLQLFRDGTDPQGHPNTDWHKLTMRTFSPETRHNLAVTGGTETMKIYAGLGYYNQESIYRTNANNMQRYNLRTNIEADIKSIGLKVISGIDAYIVNTVEPATTDGRGYYFTWSHIQNKRPMEAAYNPFGQIYSGTTDNPLVDISSDGGYYASKENTVRANLNLEWSLPWVTGLKMKAIGSYGVVNDRYKSWNKSALTYDWEGKPATPGKPNLKKEANHRDNFNVQLLADYARTFSEVHTIGTTLGMEASGRDYDNLEASRKNYLFDVDQMGAGPSSTMENGSGEGAGERRAAFIGRLKYDYASKYMVELNCRHDGSDYFPKGNRWGTFFSGSLAWMASDEWFWENLNLNRIFNLFKIRTSYGEIGQDFLDQNGDGVADRYTYLTSYGLNQRGAYIGSQWVPGFSEGSLVSPDMTWYTTKDFNIGWDFASLNSRLSGSVDYFAKITTGYLATPSNIGYTSPLGKNLPVVKSDGENIRRGFEFVLQWKDKIGDLYYGLSSNMTLYDERWNRNPNEAETSLKNPYKRNTQVGPNSGNLYRNLGYYRNYEDVLNSPKRNGSVNLMAGDLKYYDFNGDGKIDGDDQIRSGAGNKPRANFGFAADLSYKGFYMNMLWQGASNYNFYIASILQGGNSNYLPVIYKFQTDIWAPDNTEALYPRQHASAGYNGNNNFVGSDFWLVNAHYLRLKNMSIGYDFKHKWLKKTAWLSKCVLSLSGYNLLTFSPAKKHEFDPEAGEGTGYTYPVSRVYTVSLNIGF</sequence>
<dbReference type="InterPro" id="IPR039426">
    <property type="entry name" value="TonB-dep_rcpt-like"/>
</dbReference>
<dbReference type="PROSITE" id="PS52016">
    <property type="entry name" value="TONB_DEPENDENT_REC_3"/>
    <property type="match status" value="1"/>
</dbReference>